<feature type="transmembrane region" description="Helical" evidence="2">
    <location>
        <begin position="20"/>
        <end position="37"/>
    </location>
</feature>
<evidence type="ECO:0000256" key="2">
    <source>
        <dbReference type="SAM" id="Phobius"/>
    </source>
</evidence>
<feature type="transmembrane region" description="Helical" evidence="2">
    <location>
        <begin position="81"/>
        <end position="109"/>
    </location>
</feature>
<evidence type="ECO:0008006" key="5">
    <source>
        <dbReference type="Google" id="ProtNLM"/>
    </source>
</evidence>
<keyword evidence="2" id="KW-0812">Transmembrane</keyword>
<reference evidence="3 4" key="1">
    <citation type="submission" date="2016-03" db="EMBL/GenBank/DDBJ databases">
        <title>Comparison of Bacillus endophyticus and B. anthracis characteristics using whole genome sequence analysis and microbiological techniques.</title>
        <authorList>
            <person name="Lekota K.E."/>
            <person name="Mafofo J."/>
            <person name="Rees J."/>
            <person name="Muchadeyi F.C."/>
            <person name="Madoroba E."/>
            <person name="Van Heerden H."/>
        </authorList>
    </citation>
    <scope>NUCLEOTIDE SEQUENCE [LARGE SCALE GENOMIC DNA]</scope>
    <source>
        <strain evidence="3 4">3631_10C</strain>
    </source>
</reference>
<comment type="caution">
    <text evidence="3">The sequence shown here is derived from an EMBL/GenBank/DDBJ whole genome shotgun (WGS) entry which is preliminary data.</text>
</comment>
<name>A0AAX1Q7X1_9BACI</name>
<dbReference type="AlphaFoldDB" id="A0AAX1Q7X1"/>
<feature type="transmembrane region" description="Helical" evidence="2">
    <location>
        <begin position="43"/>
        <end position="61"/>
    </location>
</feature>
<protein>
    <recommendedName>
        <fullName evidence="5">ABC transporter permease</fullName>
    </recommendedName>
</protein>
<evidence type="ECO:0000256" key="1">
    <source>
        <dbReference type="SAM" id="MobiDB-lite"/>
    </source>
</evidence>
<keyword evidence="2" id="KW-0472">Membrane</keyword>
<accession>A0AAX1Q7X1</accession>
<evidence type="ECO:0000313" key="4">
    <source>
        <dbReference type="Proteomes" id="UP000250174"/>
    </source>
</evidence>
<evidence type="ECO:0000313" key="3">
    <source>
        <dbReference type="EMBL" id="RAS75199.1"/>
    </source>
</evidence>
<dbReference type="Proteomes" id="UP000250174">
    <property type="component" value="Unassembled WGS sequence"/>
</dbReference>
<organism evidence="3 4">
    <name type="scientific">Priestia endophytica</name>
    <dbReference type="NCBI Taxonomy" id="135735"/>
    <lineage>
        <taxon>Bacteria</taxon>
        <taxon>Bacillati</taxon>
        <taxon>Bacillota</taxon>
        <taxon>Bacilli</taxon>
        <taxon>Bacillales</taxon>
        <taxon>Bacillaceae</taxon>
        <taxon>Priestia</taxon>
    </lineage>
</organism>
<feature type="compositionally biased region" description="Basic and acidic residues" evidence="1">
    <location>
        <begin position="234"/>
        <end position="273"/>
    </location>
</feature>
<feature type="region of interest" description="Disordered" evidence="1">
    <location>
        <begin position="228"/>
        <end position="283"/>
    </location>
</feature>
<sequence>MKGEKNEMFVSWMRPLDKLLLWLGLPHVLTLAGAFFMNRDNPIVETAWFFGGYMVLMVMILGEKKKRRVKREYLSRNSVIWLLLGFGIGYFLLGILLGVIVALAFAFVAHKYKLNSTYPTAILTIGWCLNIKESFQTNLSLVDKLFSVYSTSIWRETSLLLLLIALFILIVGGLTSLFLKKGEKDSQSHSSYERPRESYGAKLQGWRAKLKLFRNPLRSFRREAAVSKEPYPAYDERRRTEEPYPVYDEERRTNEYDREEEMPGERSRRKIVEGGRYQRRHGR</sequence>
<proteinExistence type="predicted"/>
<feature type="transmembrane region" description="Helical" evidence="2">
    <location>
        <begin position="159"/>
        <end position="179"/>
    </location>
</feature>
<dbReference type="EMBL" id="LVYK01000037">
    <property type="protein sequence ID" value="RAS75199.1"/>
    <property type="molecule type" value="Genomic_DNA"/>
</dbReference>
<keyword evidence="2" id="KW-1133">Transmembrane helix</keyword>
<gene>
    <name evidence="3" type="ORF">A3864_16155</name>
</gene>